<evidence type="ECO:0000256" key="1">
    <source>
        <dbReference type="SAM" id="MobiDB-lite"/>
    </source>
</evidence>
<feature type="compositionally biased region" description="Polar residues" evidence="1">
    <location>
        <begin position="1"/>
        <end position="13"/>
    </location>
</feature>
<evidence type="ECO:0000313" key="2">
    <source>
        <dbReference type="EMBL" id="CAB0015953.1"/>
    </source>
</evidence>
<evidence type="ECO:0000313" key="3">
    <source>
        <dbReference type="Proteomes" id="UP000479000"/>
    </source>
</evidence>
<dbReference type="OrthoDB" id="10067624at2759"/>
<gene>
    <name evidence="2" type="ORF">NTEN_LOCUS20291</name>
</gene>
<dbReference type="Proteomes" id="UP000479000">
    <property type="component" value="Unassembled WGS sequence"/>
</dbReference>
<name>A0A6H5HD97_9HEMI</name>
<protein>
    <submittedName>
        <fullName evidence="2">Uncharacterized protein</fullName>
    </submittedName>
</protein>
<feature type="non-terminal residue" evidence="2">
    <location>
        <position position="85"/>
    </location>
</feature>
<organism evidence="2 3">
    <name type="scientific">Nesidiocoris tenuis</name>
    <dbReference type="NCBI Taxonomy" id="355587"/>
    <lineage>
        <taxon>Eukaryota</taxon>
        <taxon>Metazoa</taxon>
        <taxon>Ecdysozoa</taxon>
        <taxon>Arthropoda</taxon>
        <taxon>Hexapoda</taxon>
        <taxon>Insecta</taxon>
        <taxon>Pterygota</taxon>
        <taxon>Neoptera</taxon>
        <taxon>Paraneoptera</taxon>
        <taxon>Hemiptera</taxon>
        <taxon>Heteroptera</taxon>
        <taxon>Panheteroptera</taxon>
        <taxon>Cimicomorpha</taxon>
        <taxon>Miridae</taxon>
        <taxon>Dicyphina</taxon>
        <taxon>Nesidiocoris</taxon>
    </lineage>
</organism>
<sequence length="85" mass="8749">MSTAASSRMSSVCSTPVTRSRRNSTSTVSTTPCLARLLAERGIKAATPSTLGTPAYTPTATPCNSPDRPSSPVPDEDSHTSLGLP</sequence>
<dbReference type="EMBL" id="CADCXU010029786">
    <property type="protein sequence ID" value="CAB0015953.1"/>
    <property type="molecule type" value="Genomic_DNA"/>
</dbReference>
<feature type="region of interest" description="Disordered" evidence="1">
    <location>
        <begin position="1"/>
        <end position="30"/>
    </location>
</feature>
<feature type="compositionally biased region" description="Low complexity" evidence="1">
    <location>
        <begin position="14"/>
        <end position="30"/>
    </location>
</feature>
<feature type="compositionally biased region" description="Polar residues" evidence="1">
    <location>
        <begin position="47"/>
        <end position="68"/>
    </location>
</feature>
<accession>A0A6H5HD97</accession>
<feature type="region of interest" description="Disordered" evidence="1">
    <location>
        <begin position="45"/>
        <end position="85"/>
    </location>
</feature>
<proteinExistence type="predicted"/>
<keyword evidence="3" id="KW-1185">Reference proteome</keyword>
<dbReference type="AlphaFoldDB" id="A0A6H5HD97"/>
<reference evidence="2 3" key="1">
    <citation type="submission" date="2020-02" db="EMBL/GenBank/DDBJ databases">
        <authorList>
            <person name="Ferguson B K."/>
        </authorList>
    </citation>
    <scope>NUCLEOTIDE SEQUENCE [LARGE SCALE GENOMIC DNA]</scope>
</reference>